<evidence type="ECO:0000313" key="2">
    <source>
        <dbReference type="EMBL" id="CAG8588760.1"/>
    </source>
</evidence>
<evidence type="ECO:0000256" key="1">
    <source>
        <dbReference type="SAM" id="MobiDB-lite"/>
    </source>
</evidence>
<dbReference type="OrthoDB" id="2421250at2759"/>
<gene>
    <name evidence="2" type="ORF">DEBURN_LOCUS8945</name>
</gene>
<feature type="region of interest" description="Disordered" evidence="1">
    <location>
        <begin position="1"/>
        <end position="29"/>
    </location>
</feature>
<protein>
    <submittedName>
        <fullName evidence="2">3782_t:CDS:1</fullName>
    </submittedName>
</protein>
<organism evidence="2 3">
    <name type="scientific">Diversispora eburnea</name>
    <dbReference type="NCBI Taxonomy" id="1213867"/>
    <lineage>
        <taxon>Eukaryota</taxon>
        <taxon>Fungi</taxon>
        <taxon>Fungi incertae sedis</taxon>
        <taxon>Mucoromycota</taxon>
        <taxon>Glomeromycotina</taxon>
        <taxon>Glomeromycetes</taxon>
        <taxon>Diversisporales</taxon>
        <taxon>Diversisporaceae</taxon>
        <taxon>Diversispora</taxon>
    </lineage>
</organism>
<name>A0A9N9C5U1_9GLOM</name>
<proteinExistence type="predicted"/>
<sequence length="240" mass="28173">MKRERSPSPNDNQEARKRINIGEKKSVGTQTDKTSEVYHVLYETKRRQATDYKVRCERTPINKDNRLKRIADSLEAFLCYAEAFYNQNEAHKAGYQYAAFLNPEVYFESVYESLKAQPPKLIGMFKYVHATTNKIYYDRKRERCIQLLGEHHVTFFKKLEDDPFGGTEIQVEYDRSVSSVTKDIKFCNKKIYETILLFEAAKEYTGDEDLDIDDSLKARVYAQDQLNSWRVKKNVKPVAF</sequence>
<reference evidence="2" key="1">
    <citation type="submission" date="2021-06" db="EMBL/GenBank/DDBJ databases">
        <authorList>
            <person name="Kallberg Y."/>
            <person name="Tangrot J."/>
            <person name="Rosling A."/>
        </authorList>
    </citation>
    <scope>NUCLEOTIDE SEQUENCE</scope>
    <source>
        <strain evidence="2">AZ414A</strain>
    </source>
</reference>
<dbReference type="Proteomes" id="UP000789706">
    <property type="component" value="Unassembled WGS sequence"/>
</dbReference>
<comment type="caution">
    <text evidence="2">The sequence shown here is derived from an EMBL/GenBank/DDBJ whole genome shotgun (WGS) entry which is preliminary data.</text>
</comment>
<keyword evidence="3" id="KW-1185">Reference proteome</keyword>
<dbReference type="AlphaFoldDB" id="A0A9N9C5U1"/>
<dbReference type="EMBL" id="CAJVPK010001494">
    <property type="protein sequence ID" value="CAG8588760.1"/>
    <property type="molecule type" value="Genomic_DNA"/>
</dbReference>
<evidence type="ECO:0000313" key="3">
    <source>
        <dbReference type="Proteomes" id="UP000789706"/>
    </source>
</evidence>
<feature type="compositionally biased region" description="Basic and acidic residues" evidence="1">
    <location>
        <begin position="13"/>
        <end position="26"/>
    </location>
</feature>
<accession>A0A9N9C5U1</accession>